<dbReference type="InterPro" id="IPR023011">
    <property type="entry name" value="ATP_synth_F0_asu_AS"/>
</dbReference>
<reference evidence="19" key="1">
    <citation type="submission" date="2023-08" db="EMBL/GenBank/DDBJ databases">
        <authorList>
            <person name="Chen Y."/>
            <person name="Shah S."/>
            <person name="Dougan E. K."/>
            <person name="Thang M."/>
            <person name="Chan C."/>
        </authorList>
    </citation>
    <scope>NUCLEOTIDE SEQUENCE</scope>
</reference>
<dbReference type="Gene3D" id="1.20.120.220">
    <property type="entry name" value="ATP synthase, F0 complex, subunit A"/>
    <property type="match status" value="1"/>
</dbReference>
<dbReference type="GO" id="GO:0005743">
    <property type="term" value="C:mitochondrial inner membrane"/>
    <property type="evidence" value="ECO:0007669"/>
    <property type="project" value="UniProtKB-SubCell"/>
</dbReference>
<feature type="domain" description="V-ATPase proteolipid subunit C-like" evidence="18">
    <location>
        <begin position="379"/>
        <end position="441"/>
    </location>
</feature>
<dbReference type="PANTHER" id="PTHR11410">
    <property type="entry name" value="ATP SYNTHASE SUBUNIT A"/>
    <property type="match status" value="1"/>
</dbReference>
<dbReference type="GO" id="GO:0046933">
    <property type="term" value="F:proton-transporting ATP synthase activity, rotational mechanism"/>
    <property type="evidence" value="ECO:0007669"/>
    <property type="project" value="TreeGrafter"/>
</dbReference>
<keyword evidence="20" id="KW-1185">Reference proteome</keyword>
<evidence type="ECO:0000259" key="18">
    <source>
        <dbReference type="Pfam" id="PF00137"/>
    </source>
</evidence>
<evidence type="ECO:0000256" key="10">
    <source>
        <dbReference type="ARBA" id="ARBA00023065"/>
    </source>
</evidence>
<evidence type="ECO:0000256" key="17">
    <source>
        <dbReference type="SAM" id="Phobius"/>
    </source>
</evidence>
<dbReference type="SUPFAM" id="SSF81333">
    <property type="entry name" value="F1F0 ATP synthase subunit C"/>
    <property type="match status" value="1"/>
</dbReference>
<gene>
    <name evidence="19" type="ORF">EVOR1521_LOCUS16856</name>
</gene>
<dbReference type="NCBIfam" id="NF004482">
    <property type="entry name" value="PRK05815.2-4"/>
    <property type="match status" value="1"/>
</dbReference>
<dbReference type="PRINTS" id="PR00123">
    <property type="entry name" value="ATPASEA"/>
</dbReference>
<keyword evidence="8" id="KW-0375">Hydrogen ion transport</keyword>
<dbReference type="GO" id="GO:0033177">
    <property type="term" value="C:proton-transporting two-sector ATPase complex, proton-transporting domain"/>
    <property type="evidence" value="ECO:0007669"/>
    <property type="project" value="InterPro"/>
</dbReference>
<sequence length="766" mass="82214">MLFRVMAADKPTRTPAGDKQGGRAVSKPNADLEQRRRALEEALAQRAPSGDAADEGRQEGAGTGIAAALKLSSEFVAGILVGAGLGYLLDQVAGTSPWPIRLRASAENGSATGPDRKRATETGTVANDPIKQFEINTIVPLENVAGLDLSFTNSSLFMVATVATASAFLYFGSANRGLVPGRLQSVAEMSYEFVASMLRDAAGSQGMRFFPFVFSLFMFVLFANLFGMFPYFFTVTSHIIVTFALAMLVIGTVIIYGFMKHGLKFLGLFVPEGVPGVLVPLVVAIEVISFLSRPISLSVRLFANMLAGHITLKVFAGFVVSLGALGAVGIGGAILPLIMVVAMTALEFLVSFLQAYVFAVLTCMYLNELTMEAEAAKFIGAGIACLGMGGAAIGLGSIFGNYLSGALRNPSAADGQFGRLIFGFAVTEALGIFSLLVALLLLFAADSTEAAQEGGGAFPPFDTSSYASQLFWLAITFGFFYWFIAKVISPRIGEILETRQDRIAGDLDMARDLQEKADEAHAAYEQELAQARTTAGEIGQKARDKAKAEAEAERQKVEAELASKLEEAESRIASIREKAMAEVGSIATDTTAAIVDQLVGTSVTKDMFDSSFWALIGLFLFFGILVYFKVPGMITRGIDSRGDKIRNELEEARRLREEAQQLLAEYQRKRKEAEGEAESIVEAAKSEAEHITAEAKQKTEEYVERRTALAEQKIAQAELDAVNAVRATAVDVSVAAAERLLGDKMTATTRGDLFKASIDQVKTHMN</sequence>
<comment type="similarity">
    <text evidence="3">Belongs to the ATPase C chain family.</text>
</comment>
<evidence type="ECO:0000256" key="5">
    <source>
        <dbReference type="ARBA" id="ARBA00022448"/>
    </source>
</evidence>
<protein>
    <recommendedName>
        <fullName evidence="14">F-ATPase protein 6</fullName>
    </recommendedName>
</protein>
<evidence type="ECO:0000256" key="16">
    <source>
        <dbReference type="SAM" id="MobiDB-lite"/>
    </source>
</evidence>
<evidence type="ECO:0000256" key="13">
    <source>
        <dbReference type="ARBA" id="ARBA00025198"/>
    </source>
</evidence>
<dbReference type="InterPro" id="IPR038662">
    <property type="entry name" value="ATP_synth_F0_csu_sf"/>
</dbReference>
<evidence type="ECO:0000256" key="2">
    <source>
        <dbReference type="ARBA" id="ARBA00004448"/>
    </source>
</evidence>
<feature type="transmembrane region" description="Helical" evidence="17">
    <location>
        <begin position="610"/>
        <end position="628"/>
    </location>
</feature>
<comment type="function">
    <text evidence="13">F(1)F(0) ATP synthase produces ATP from ADP in the presence of a proton or sodium gradient. F-type ATPases consist of two structural domains, F(1) containing the extramembraneous catalytic core and F(0) containing the membrane proton channel, linked together by a central stalk and a peripheral stalk. During catalysis, ATP synthesis in the catalytic domain of F(1) is coupled via a rotary mechanism of the central stalk subunits to proton translocation.</text>
</comment>
<feature type="coiled-coil region" evidence="15">
    <location>
        <begin position="507"/>
        <end position="578"/>
    </location>
</feature>
<dbReference type="InterPro" id="IPR035921">
    <property type="entry name" value="F/V-ATP_Csub_sf"/>
</dbReference>
<dbReference type="InterPro" id="IPR002379">
    <property type="entry name" value="ATPase_proteolipid_c-like_dom"/>
</dbReference>
<keyword evidence="11 17" id="KW-0472">Membrane</keyword>
<feature type="transmembrane region" description="Helical" evidence="17">
    <location>
        <begin position="314"/>
        <end position="342"/>
    </location>
</feature>
<dbReference type="InterPro" id="IPR002146">
    <property type="entry name" value="ATP_synth_b/b'su_bac/chlpt"/>
</dbReference>
<evidence type="ECO:0000256" key="12">
    <source>
        <dbReference type="ARBA" id="ARBA00023310"/>
    </source>
</evidence>
<comment type="similarity">
    <text evidence="4">Belongs to the ATPase A chain family.</text>
</comment>
<feature type="transmembrane region" description="Helical" evidence="17">
    <location>
        <begin position="378"/>
        <end position="400"/>
    </location>
</feature>
<dbReference type="Pfam" id="PF00137">
    <property type="entry name" value="ATP-synt_C"/>
    <property type="match status" value="1"/>
</dbReference>
<feature type="region of interest" description="Disordered" evidence="16">
    <location>
        <begin position="1"/>
        <end position="31"/>
    </location>
</feature>
<evidence type="ECO:0000256" key="7">
    <source>
        <dbReference type="ARBA" id="ARBA00022692"/>
    </source>
</evidence>
<dbReference type="GO" id="GO:0045259">
    <property type="term" value="C:proton-transporting ATP synthase complex"/>
    <property type="evidence" value="ECO:0007669"/>
    <property type="project" value="UniProtKB-KW"/>
</dbReference>
<evidence type="ECO:0000256" key="15">
    <source>
        <dbReference type="SAM" id="Coils"/>
    </source>
</evidence>
<evidence type="ECO:0000256" key="1">
    <source>
        <dbReference type="ARBA" id="ARBA00004167"/>
    </source>
</evidence>
<dbReference type="InterPro" id="IPR000568">
    <property type="entry name" value="ATP_synth_F0_asu"/>
</dbReference>
<dbReference type="NCBIfam" id="NF005733">
    <property type="entry name" value="PRK07558.1"/>
    <property type="match status" value="1"/>
</dbReference>
<feature type="coiled-coil region" evidence="15">
    <location>
        <begin position="642"/>
        <end position="701"/>
    </location>
</feature>
<evidence type="ECO:0000256" key="4">
    <source>
        <dbReference type="ARBA" id="ARBA00006810"/>
    </source>
</evidence>
<feature type="transmembrane region" description="Helical" evidence="17">
    <location>
        <begin position="209"/>
        <end position="232"/>
    </location>
</feature>
<keyword evidence="7 17" id="KW-0812">Transmembrane</keyword>
<dbReference type="NCBIfam" id="NF006611">
    <property type="entry name" value="PRK09173.1"/>
    <property type="match status" value="1"/>
</dbReference>
<feature type="transmembrane region" description="Helical" evidence="17">
    <location>
        <begin position="420"/>
        <end position="445"/>
    </location>
</feature>
<dbReference type="InterPro" id="IPR032820">
    <property type="entry name" value="ATPase_put"/>
</dbReference>
<comment type="caution">
    <text evidence="19">The sequence shown here is derived from an EMBL/GenBank/DDBJ whole genome shotgun (WGS) entry which is preliminary data.</text>
</comment>
<proteinExistence type="inferred from homology"/>
<dbReference type="Pfam" id="PF00430">
    <property type="entry name" value="ATP-synt_B"/>
    <property type="match status" value="2"/>
</dbReference>
<feature type="transmembrane region" description="Helical" evidence="17">
    <location>
        <begin position="466"/>
        <end position="484"/>
    </location>
</feature>
<dbReference type="InterPro" id="IPR000454">
    <property type="entry name" value="ATP_synth_F0_csu"/>
</dbReference>
<dbReference type="SUPFAM" id="SSF81336">
    <property type="entry name" value="F1F0 ATP synthase subunit A"/>
    <property type="match status" value="1"/>
</dbReference>
<evidence type="ECO:0000256" key="8">
    <source>
        <dbReference type="ARBA" id="ARBA00022781"/>
    </source>
</evidence>
<dbReference type="FunFam" id="1.20.120.220:FF:000003">
    <property type="entry name" value="ATP synthase subunit a"/>
    <property type="match status" value="1"/>
</dbReference>
<dbReference type="HAMAP" id="MF_01398">
    <property type="entry name" value="ATP_synth_b_bprime"/>
    <property type="match status" value="2"/>
</dbReference>
<dbReference type="CDD" id="cd06503">
    <property type="entry name" value="ATP-synt_Fo_b"/>
    <property type="match status" value="2"/>
</dbReference>
<dbReference type="Gene3D" id="1.20.20.10">
    <property type="entry name" value="F1F0 ATP synthase subunit C"/>
    <property type="match status" value="1"/>
</dbReference>
<evidence type="ECO:0000313" key="20">
    <source>
        <dbReference type="Proteomes" id="UP001178507"/>
    </source>
</evidence>
<dbReference type="HAMAP" id="MF_01396">
    <property type="entry name" value="ATP_synth_c_bact"/>
    <property type="match status" value="1"/>
</dbReference>
<evidence type="ECO:0000256" key="9">
    <source>
        <dbReference type="ARBA" id="ARBA00022989"/>
    </source>
</evidence>
<dbReference type="CDD" id="cd00310">
    <property type="entry name" value="ATP-synt_Fo_a_6"/>
    <property type="match status" value="1"/>
</dbReference>
<feature type="transmembrane region" description="Helical" evidence="17">
    <location>
        <begin position="239"/>
        <end position="258"/>
    </location>
</feature>
<organism evidence="19 20">
    <name type="scientific">Effrenium voratum</name>
    <dbReference type="NCBI Taxonomy" id="2562239"/>
    <lineage>
        <taxon>Eukaryota</taxon>
        <taxon>Sar</taxon>
        <taxon>Alveolata</taxon>
        <taxon>Dinophyceae</taxon>
        <taxon>Suessiales</taxon>
        <taxon>Symbiodiniaceae</taxon>
        <taxon>Effrenium</taxon>
    </lineage>
</organism>
<keyword evidence="6" id="KW-0138">CF(0)</keyword>
<dbReference type="AlphaFoldDB" id="A0AA36IRM8"/>
<evidence type="ECO:0000256" key="11">
    <source>
        <dbReference type="ARBA" id="ARBA00023136"/>
    </source>
</evidence>
<dbReference type="Pfam" id="PF09527">
    <property type="entry name" value="ATPase_gene1"/>
    <property type="match status" value="1"/>
</dbReference>
<dbReference type="InterPro" id="IPR045083">
    <property type="entry name" value="ATP_synth_F0_asu_bact/mt"/>
</dbReference>
<evidence type="ECO:0000256" key="3">
    <source>
        <dbReference type="ARBA" id="ARBA00006704"/>
    </source>
</evidence>
<comment type="subcellular location">
    <subcellularLocation>
        <location evidence="1">Membrane</location>
        <topology evidence="1">Single-pass membrane protein</topology>
    </subcellularLocation>
    <subcellularLocation>
        <location evidence="2">Mitochondrion inner membrane</location>
        <topology evidence="2">Multi-pass membrane protein</topology>
    </subcellularLocation>
</comment>
<dbReference type="PROSITE" id="PS00449">
    <property type="entry name" value="ATPASE_A"/>
    <property type="match status" value="1"/>
</dbReference>
<dbReference type="NCBIfam" id="NF006612">
    <property type="entry name" value="PRK09174.1"/>
    <property type="match status" value="1"/>
</dbReference>
<dbReference type="Pfam" id="PF00119">
    <property type="entry name" value="ATP-synt_A"/>
    <property type="match status" value="1"/>
</dbReference>
<keyword evidence="5" id="KW-0813">Transport</keyword>
<accession>A0AA36IRM8</accession>
<dbReference type="CDD" id="cd18182">
    <property type="entry name" value="ATP-synt_Fo_c_ATP5G3"/>
    <property type="match status" value="1"/>
</dbReference>
<name>A0AA36IRM8_9DINO</name>
<dbReference type="InterPro" id="IPR035908">
    <property type="entry name" value="F0_ATP_A_sf"/>
</dbReference>
<dbReference type="Proteomes" id="UP001178507">
    <property type="component" value="Unassembled WGS sequence"/>
</dbReference>
<keyword evidence="15" id="KW-0175">Coiled coil</keyword>
<dbReference type="HAMAP" id="MF_01393">
    <property type="entry name" value="ATP_synth_a_bact"/>
    <property type="match status" value="1"/>
</dbReference>
<keyword evidence="10" id="KW-0406">Ion transport</keyword>
<dbReference type="PANTHER" id="PTHR11410:SF0">
    <property type="entry name" value="ATP SYNTHASE SUBUNIT A"/>
    <property type="match status" value="1"/>
</dbReference>
<keyword evidence="12" id="KW-0066">ATP synthesis</keyword>
<evidence type="ECO:0000256" key="6">
    <source>
        <dbReference type="ARBA" id="ARBA00022547"/>
    </source>
</evidence>
<dbReference type="NCBIfam" id="TIGR01131">
    <property type="entry name" value="ATP_synt_6_or_A"/>
    <property type="match status" value="1"/>
</dbReference>
<evidence type="ECO:0000256" key="14">
    <source>
        <dbReference type="ARBA" id="ARBA00032954"/>
    </source>
</evidence>
<feature type="transmembrane region" description="Helical" evidence="17">
    <location>
        <begin position="156"/>
        <end position="173"/>
    </location>
</feature>
<dbReference type="EMBL" id="CAUJNA010002223">
    <property type="protein sequence ID" value="CAJ1391592.1"/>
    <property type="molecule type" value="Genomic_DNA"/>
</dbReference>
<keyword evidence="9 17" id="KW-1133">Transmembrane helix</keyword>
<evidence type="ECO:0000313" key="19">
    <source>
        <dbReference type="EMBL" id="CAJ1391592.1"/>
    </source>
</evidence>